<dbReference type="eggNOG" id="COG1073">
    <property type="taxonomic scope" value="Bacteria"/>
</dbReference>
<name>F3KQ21_9BURK</name>
<dbReference type="OrthoDB" id="9798884at2"/>
<dbReference type="RefSeq" id="WP_006296512.1">
    <property type="nucleotide sequence ID" value="NZ_AEGR01000029.1"/>
</dbReference>
<gene>
    <name evidence="2" type="ORF">HGR_02668</name>
</gene>
<dbReference type="STRING" id="887062.HGR_02668"/>
<dbReference type="AlphaFoldDB" id="F3KQ21"/>
<evidence type="ECO:0000313" key="3">
    <source>
        <dbReference type="Proteomes" id="UP000016368"/>
    </source>
</evidence>
<dbReference type="PRINTS" id="PR00111">
    <property type="entry name" value="ABHYDROLASE"/>
</dbReference>
<feature type="domain" description="Serine aminopeptidase S33" evidence="1">
    <location>
        <begin position="102"/>
        <end position="205"/>
    </location>
</feature>
<dbReference type="Pfam" id="PF12146">
    <property type="entry name" value="Hydrolase_4"/>
    <property type="match status" value="1"/>
</dbReference>
<comment type="caution">
    <text evidence="2">The sequence shown here is derived from an EMBL/GenBank/DDBJ whole genome shotgun (WGS) entry which is preliminary data.</text>
</comment>
<accession>F3KQ21</accession>
<dbReference type="SUPFAM" id="SSF53474">
    <property type="entry name" value="alpha/beta-Hydrolases"/>
    <property type="match status" value="1"/>
</dbReference>
<proteinExistence type="predicted"/>
<dbReference type="InterPro" id="IPR000073">
    <property type="entry name" value="AB_hydrolase_1"/>
</dbReference>
<dbReference type="PANTHER" id="PTHR12277">
    <property type="entry name" value="ALPHA/BETA HYDROLASE DOMAIN-CONTAINING PROTEIN"/>
    <property type="match status" value="1"/>
</dbReference>
<keyword evidence="3" id="KW-1185">Reference proteome</keyword>
<dbReference type="PANTHER" id="PTHR12277:SF81">
    <property type="entry name" value="PROTEIN ABHD13"/>
    <property type="match status" value="1"/>
</dbReference>
<organism evidence="2 3">
    <name type="scientific">Hylemonella gracilis ATCC 19624</name>
    <dbReference type="NCBI Taxonomy" id="887062"/>
    <lineage>
        <taxon>Bacteria</taxon>
        <taxon>Pseudomonadati</taxon>
        <taxon>Pseudomonadota</taxon>
        <taxon>Betaproteobacteria</taxon>
        <taxon>Burkholderiales</taxon>
        <taxon>Comamonadaceae</taxon>
        <taxon>Hylemonella</taxon>
    </lineage>
</organism>
<sequence>MKNRRLWLIPLLPLLLLLTFLGLLAGCGTLDEKQRGWIFQPSDRSWWGGESAAEGMSEVWIDFMAREHDDDAGTPRPARLHGLWLAHPDLSRRHLKPDEAPVLLYLHGARYNVVGSALRARHMQELGFSVLAIDYRGFGKSTAALPSEASAYEDARAAWDWLARQYPDRPRYIFGHSLGGAIAIHLAAEVPDERGTLVEGTFTSIPDVVSSYKWGWLLFWPLDRALITQKMEAIQRVGHIGSPLLVVHGSEDSTIPPALGRQLFDAATGPKRFVLVEGGTHHNTNTIGRPYYREALAELFGLGAAVSNSGTLHSPRQASR</sequence>
<dbReference type="Gene3D" id="3.40.50.1820">
    <property type="entry name" value="alpha/beta hydrolase"/>
    <property type="match status" value="1"/>
</dbReference>
<dbReference type="PROSITE" id="PS51257">
    <property type="entry name" value="PROKAR_LIPOPROTEIN"/>
    <property type="match status" value="1"/>
</dbReference>
<dbReference type="EMBL" id="AEGR01000029">
    <property type="protein sequence ID" value="EGI78189.1"/>
    <property type="molecule type" value="Genomic_DNA"/>
</dbReference>
<reference evidence="2 3" key="1">
    <citation type="journal article" date="2011" name="EMBO J.">
        <title>Structural diversity of bacterial flagellar motors.</title>
        <authorList>
            <person name="Chen S."/>
            <person name="Beeby M."/>
            <person name="Murphy G.E."/>
            <person name="Leadbetter J.R."/>
            <person name="Hendrixson D.R."/>
            <person name="Briegel A."/>
            <person name="Li Z."/>
            <person name="Shi J."/>
            <person name="Tocheva E.I."/>
            <person name="Muller A."/>
            <person name="Dobro M.J."/>
            <person name="Jensen G.J."/>
        </authorList>
    </citation>
    <scope>NUCLEOTIDE SEQUENCE [LARGE SCALE GENOMIC DNA]</scope>
    <source>
        <strain evidence="2 3">ATCC 19624</strain>
    </source>
</reference>
<dbReference type="InterPro" id="IPR022742">
    <property type="entry name" value="Hydrolase_4"/>
</dbReference>
<dbReference type="Proteomes" id="UP000016368">
    <property type="component" value="Unassembled WGS sequence"/>
</dbReference>
<evidence type="ECO:0000259" key="1">
    <source>
        <dbReference type="Pfam" id="PF12146"/>
    </source>
</evidence>
<protein>
    <recommendedName>
        <fullName evidence="1">Serine aminopeptidase S33 domain-containing protein</fullName>
    </recommendedName>
</protein>
<dbReference type="InterPro" id="IPR029058">
    <property type="entry name" value="AB_hydrolase_fold"/>
</dbReference>
<evidence type="ECO:0000313" key="2">
    <source>
        <dbReference type="EMBL" id="EGI78189.1"/>
    </source>
</evidence>